<protein>
    <submittedName>
        <fullName evidence="1">Uncharacterized protein</fullName>
    </submittedName>
</protein>
<dbReference type="AlphaFoldDB" id="A0A6G9QRD8"/>
<gene>
    <name evidence="1" type="ORF">HBH39_19165</name>
</gene>
<reference evidence="1 2" key="1">
    <citation type="submission" date="2020-03" db="EMBL/GenBank/DDBJ databases">
        <title>Complete genome sequence of Shewanella sp.</title>
        <authorList>
            <person name="Kim Y.-S."/>
            <person name="Kim S.-J."/>
            <person name="Jung H.-K."/>
            <person name="Kim K.-H."/>
        </authorList>
    </citation>
    <scope>NUCLEOTIDE SEQUENCE [LARGE SCALE GENOMIC DNA]</scope>
    <source>
        <strain evidence="1 2">PN3F2</strain>
        <plasmid evidence="1 2">pPN3F2_2</plasmid>
    </source>
</reference>
<dbReference type="RefSeq" id="WP_167680425.1">
    <property type="nucleotide sequence ID" value="NZ_CP050315.1"/>
</dbReference>
<evidence type="ECO:0000313" key="2">
    <source>
        <dbReference type="Proteomes" id="UP000502608"/>
    </source>
</evidence>
<dbReference type="KEGG" id="saes:HBH39_19165"/>
<keyword evidence="1" id="KW-0614">Plasmid</keyword>
<evidence type="ECO:0000313" key="1">
    <source>
        <dbReference type="EMBL" id="QIR16597.1"/>
    </source>
</evidence>
<organism evidence="1 2">
    <name type="scientific">Shewanella aestuarii</name>
    <dbReference type="NCBI Taxonomy" id="1028752"/>
    <lineage>
        <taxon>Bacteria</taxon>
        <taxon>Pseudomonadati</taxon>
        <taxon>Pseudomonadota</taxon>
        <taxon>Gammaproteobacteria</taxon>
        <taxon>Alteromonadales</taxon>
        <taxon>Shewanellaceae</taxon>
        <taxon>Shewanella</taxon>
    </lineage>
</organism>
<dbReference type="Proteomes" id="UP000502608">
    <property type="component" value="Plasmid pPN3F2_2"/>
</dbReference>
<sequence>MHDVNSLTQLKLNLEQKLAANTRAIMSFIDTLTSKIAYEKFGLHNVLEDTAFKHQSANYGLFEFLRRHSTDDEKSSRFYLMRMLLEMERLGTPHSVDLRNDGAETQIYLKFGNDQMRLGCLCTFNSHSTHSKIYLTVCDERIDNDKQANRSFSQSLQCAYLKSDIDLTSLPSYLTLDKSASDILDYDKDVISPIVFQAFVHDALMHPDNLERFNGLFGGRLLAQNDRFTHEALRELAQSHSLDSIPKLSLLPRIANLDSYTGFYLGESTTAAMSHELVRLLETHATTDERIELHATCQFLKLYEAALARHVLIEHEDAINELKNCLELNQRIESVLHDDSDLEQSDTANPQSDVFHINNSL</sequence>
<accession>A0A6G9QRD8</accession>
<dbReference type="EMBL" id="CP050315">
    <property type="protein sequence ID" value="QIR16597.1"/>
    <property type="molecule type" value="Genomic_DNA"/>
</dbReference>
<proteinExistence type="predicted"/>
<geneLocation type="plasmid" evidence="1 2">
    <name>pPN3F2_2</name>
</geneLocation>
<name>A0A6G9QRD8_9GAMM</name>
<keyword evidence="2" id="KW-1185">Reference proteome</keyword>